<dbReference type="InterPro" id="IPR027303">
    <property type="entry name" value="Gln_synth_gly_rich_site"/>
</dbReference>
<reference evidence="11" key="1">
    <citation type="journal article" date="2020" name="Nature">
        <title>Giant virus diversity and host interactions through global metagenomics.</title>
        <authorList>
            <person name="Schulz F."/>
            <person name="Roux S."/>
            <person name="Paez-Espino D."/>
            <person name="Jungbluth S."/>
            <person name="Walsh D.A."/>
            <person name="Denef V.J."/>
            <person name="McMahon K.D."/>
            <person name="Konstantinidis K.T."/>
            <person name="Eloe-Fadrosh E.A."/>
            <person name="Kyrpides N.C."/>
            <person name="Woyke T."/>
        </authorList>
    </citation>
    <scope>NUCLEOTIDE SEQUENCE</scope>
    <source>
        <strain evidence="11">GVMAG-S-1016713-123</strain>
    </source>
</reference>
<dbReference type="InterPro" id="IPR036651">
    <property type="entry name" value="Gln_synt_N_sf"/>
</dbReference>
<dbReference type="Gene3D" id="3.10.20.70">
    <property type="entry name" value="Glutamine synthetase, N-terminal domain"/>
    <property type="match status" value="1"/>
</dbReference>
<dbReference type="InterPro" id="IPR050292">
    <property type="entry name" value="Glutamine_Synthetase"/>
</dbReference>
<evidence type="ECO:0000256" key="1">
    <source>
        <dbReference type="ARBA" id="ARBA00004496"/>
    </source>
</evidence>
<feature type="domain" description="GS catalytic" evidence="10">
    <location>
        <begin position="97"/>
        <end position="347"/>
    </location>
</feature>
<keyword evidence="5" id="KW-0436">Ligase</keyword>
<dbReference type="EMBL" id="MN740568">
    <property type="protein sequence ID" value="QHU34241.1"/>
    <property type="molecule type" value="Genomic_DNA"/>
</dbReference>
<evidence type="ECO:0000256" key="4">
    <source>
        <dbReference type="ARBA" id="ARBA00022490"/>
    </source>
</evidence>
<dbReference type="GO" id="GO:0005737">
    <property type="term" value="C:cytoplasm"/>
    <property type="evidence" value="ECO:0007669"/>
    <property type="project" value="UniProtKB-SubCell"/>
</dbReference>
<dbReference type="PROSITE" id="PS51986">
    <property type="entry name" value="GS_BETA_GRASP"/>
    <property type="match status" value="1"/>
</dbReference>
<keyword evidence="6" id="KW-0547">Nucleotide-binding</keyword>
<comment type="similarity">
    <text evidence="2">Belongs to the glutamine synthetase family.</text>
</comment>
<dbReference type="EC" id="6.3.1.2" evidence="3"/>
<dbReference type="InterPro" id="IPR014746">
    <property type="entry name" value="Gln_synth/guanido_kin_cat_dom"/>
</dbReference>
<dbReference type="GO" id="GO:0004356">
    <property type="term" value="F:glutamine synthetase activity"/>
    <property type="evidence" value="ECO:0007669"/>
    <property type="project" value="UniProtKB-EC"/>
</dbReference>
<dbReference type="PROSITE" id="PS00180">
    <property type="entry name" value="GLNA_1"/>
    <property type="match status" value="1"/>
</dbReference>
<evidence type="ECO:0000256" key="6">
    <source>
        <dbReference type="ARBA" id="ARBA00022741"/>
    </source>
</evidence>
<dbReference type="InterPro" id="IPR008146">
    <property type="entry name" value="Gln_synth_cat_dom"/>
</dbReference>
<dbReference type="Pfam" id="PF00120">
    <property type="entry name" value="Gln-synt_C"/>
    <property type="match status" value="1"/>
</dbReference>
<evidence type="ECO:0000256" key="8">
    <source>
        <dbReference type="ARBA" id="ARBA00049436"/>
    </source>
</evidence>
<evidence type="ECO:0000259" key="10">
    <source>
        <dbReference type="PROSITE" id="PS51987"/>
    </source>
</evidence>
<dbReference type="PROSITE" id="PS00181">
    <property type="entry name" value="GLNA_ATP"/>
    <property type="match status" value="1"/>
</dbReference>
<sequence length="347" mass="39418">MSMITLEYVWIDGENNLRSKVRVIDRLHFDIDNIPDWNFDGSSTCQAKGNDSEIILKPCANFNTNYHSGISDFEYMNHILVMCETYTPNGIPCPNNHRVYANRVFNQALDEEPWFGLEQEYFIIDTKTNKPLGFPLDDGDAKQGQYYCSVGSNNAYGRKIAEEHLLSCIQADIKISGINAEVAPGQWEFQIGPCVGVSQGDHLWMARFLLHKIAEKYNVLIDFHPKPLDGDWNGSGCHANYSTKNMRLGTSDKTGLEYIDNAIRKLESNHLEHMEVYGNDNHLRMSGEHETSSYHVFSDGVANRGASVRRGHDTIKNKRGYFEDRRPSSNCDPYLVTGKIFETTILS</sequence>
<accession>A0A6C0LWW8</accession>
<organism evidence="11">
    <name type="scientific">viral metagenome</name>
    <dbReference type="NCBI Taxonomy" id="1070528"/>
    <lineage>
        <taxon>unclassified sequences</taxon>
        <taxon>metagenomes</taxon>
        <taxon>organismal metagenomes</taxon>
    </lineage>
</organism>
<comment type="subcellular location">
    <subcellularLocation>
        <location evidence="1">Cytoplasm</location>
    </subcellularLocation>
</comment>
<evidence type="ECO:0000313" key="11">
    <source>
        <dbReference type="EMBL" id="QHU34241.1"/>
    </source>
</evidence>
<evidence type="ECO:0000259" key="9">
    <source>
        <dbReference type="PROSITE" id="PS51986"/>
    </source>
</evidence>
<proteinExistence type="inferred from homology"/>
<dbReference type="SMART" id="SM01230">
    <property type="entry name" value="Gln-synt_C"/>
    <property type="match status" value="1"/>
</dbReference>
<feature type="domain" description="GS beta-grasp" evidence="9">
    <location>
        <begin position="4"/>
        <end position="90"/>
    </location>
</feature>
<dbReference type="Gene3D" id="3.30.590.10">
    <property type="entry name" value="Glutamine synthetase/guanido kinase, catalytic domain"/>
    <property type="match status" value="1"/>
</dbReference>
<dbReference type="FunFam" id="3.30.590.10:FF:000011">
    <property type="entry name" value="Glutamine synthetase"/>
    <property type="match status" value="1"/>
</dbReference>
<dbReference type="PANTHER" id="PTHR20852:SF57">
    <property type="entry name" value="GLUTAMINE SYNTHETASE 2 CYTOPLASMIC"/>
    <property type="match status" value="1"/>
</dbReference>
<keyword evidence="4" id="KW-0963">Cytoplasm</keyword>
<evidence type="ECO:0000256" key="2">
    <source>
        <dbReference type="ARBA" id="ARBA00009897"/>
    </source>
</evidence>
<dbReference type="SUPFAM" id="SSF54368">
    <property type="entry name" value="Glutamine synthetase, N-terminal domain"/>
    <property type="match status" value="1"/>
</dbReference>
<name>A0A6C0LWW8_9ZZZZ</name>
<comment type="catalytic activity">
    <reaction evidence="8">
        <text>L-glutamate + NH4(+) + ATP = L-glutamine + ADP + phosphate + H(+)</text>
        <dbReference type="Rhea" id="RHEA:16169"/>
        <dbReference type="ChEBI" id="CHEBI:15378"/>
        <dbReference type="ChEBI" id="CHEBI:28938"/>
        <dbReference type="ChEBI" id="CHEBI:29985"/>
        <dbReference type="ChEBI" id="CHEBI:30616"/>
        <dbReference type="ChEBI" id="CHEBI:43474"/>
        <dbReference type="ChEBI" id="CHEBI:58359"/>
        <dbReference type="ChEBI" id="CHEBI:456216"/>
        <dbReference type="EC" id="6.3.1.2"/>
    </reaction>
</comment>
<dbReference type="PROSITE" id="PS51987">
    <property type="entry name" value="GS_CATALYTIC"/>
    <property type="match status" value="1"/>
</dbReference>
<dbReference type="SUPFAM" id="SSF55931">
    <property type="entry name" value="Glutamine synthetase/guanido kinase"/>
    <property type="match status" value="1"/>
</dbReference>
<protein>
    <recommendedName>
        <fullName evidence="3">glutamine synthetase</fullName>
        <ecNumber evidence="3">6.3.1.2</ecNumber>
    </recommendedName>
</protein>
<dbReference type="InterPro" id="IPR008147">
    <property type="entry name" value="Gln_synt_N"/>
</dbReference>
<keyword evidence="7" id="KW-0067">ATP-binding</keyword>
<evidence type="ECO:0000256" key="7">
    <source>
        <dbReference type="ARBA" id="ARBA00022840"/>
    </source>
</evidence>
<dbReference type="GO" id="GO:0005524">
    <property type="term" value="F:ATP binding"/>
    <property type="evidence" value="ECO:0007669"/>
    <property type="project" value="UniProtKB-KW"/>
</dbReference>
<evidence type="ECO:0000256" key="3">
    <source>
        <dbReference type="ARBA" id="ARBA00012937"/>
    </source>
</evidence>
<dbReference type="AlphaFoldDB" id="A0A6C0LWW8"/>
<evidence type="ECO:0000256" key="5">
    <source>
        <dbReference type="ARBA" id="ARBA00022598"/>
    </source>
</evidence>
<dbReference type="PANTHER" id="PTHR20852">
    <property type="entry name" value="GLUTAMINE SYNTHETASE"/>
    <property type="match status" value="1"/>
</dbReference>
<dbReference type="GO" id="GO:0006542">
    <property type="term" value="P:glutamine biosynthetic process"/>
    <property type="evidence" value="ECO:0007669"/>
    <property type="project" value="InterPro"/>
</dbReference>
<dbReference type="InterPro" id="IPR027302">
    <property type="entry name" value="Gln_synth_N_conserv_site"/>
</dbReference>